<sequence length="128" mass="14319">MATRRHVRQSVISILYAKDIGNIDIDDFKDEILADNKIKNKQYEFANSLLVGIDQNMKDIDDNISKNLSKRSIGDIGLIEKAILRLGTYEILFGGTNKVVVINEAIEIAKELCAPNSPKFLNAVLDKI</sequence>
<dbReference type="SUPFAM" id="SSF48013">
    <property type="entry name" value="NusB-like"/>
    <property type="match status" value="1"/>
</dbReference>
<dbReference type="AlphaFoldDB" id="A0A6S6SJP1"/>
<evidence type="ECO:0000313" key="7">
    <source>
        <dbReference type="EMBL" id="CAA6803135.1"/>
    </source>
</evidence>
<gene>
    <name evidence="7" type="ORF">HELGO_WM2629</name>
</gene>
<evidence type="ECO:0000256" key="5">
    <source>
        <dbReference type="ARBA" id="ARBA00023163"/>
    </source>
</evidence>
<name>A0A6S6SJP1_9BACT</name>
<evidence type="ECO:0000256" key="4">
    <source>
        <dbReference type="ARBA" id="ARBA00023015"/>
    </source>
</evidence>
<keyword evidence="2" id="KW-0889">Transcription antitermination</keyword>
<keyword evidence="4" id="KW-0805">Transcription regulation</keyword>
<evidence type="ECO:0000256" key="1">
    <source>
        <dbReference type="ARBA" id="ARBA00005952"/>
    </source>
</evidence>
<dbReference type="PANTHER" id="PTHR11078">
    <property type="entry name" value="N UTILIZATION SUBSTANCE PROTEIN B-RELATED"/>
    <property type="match status" value="1"/>
</dbReference>
<dbReference type="GO" id="GO:0003723">
    <property type="term" value="F:RNA binding"/>
    <property type="evidence" value="ECO:0007669"/>
    <property type="project" value="UniProtKB-KW"/>
</dbReference>
<evidence type="ECO:0000259" key="6">
    <source>
        <dbReference type="Pfam" id="PF01029"/>
    </source>
</evidence>
<protein>
    <submittedName>
        <fullName evidence="7">Transcription termination protein NusB</fullName>
    </submittedName>
</protein>
<feature type="domain" description="NusB/RsmB/TIM44" evidence="6">
    <location>
        <begin position="7"/>
        <end position="128"/>
    </location>
</feature>
<organism evidence="7">
    <name type="scientific">uncultured Campylobacterales bacterium</name>
    <dbReference type="NCBI Taxonomy" id="352960"/>
    <lineage>
        <taxon>Bacteria</taxon>
        <taxon>Pseudomonadati</taxon>
        <taxon>Campylobacterota</taxon>
        <taxon>Epsilonproteobacteria</taxon>
        <taxon>Campylobacterales</taxon>
        <taxon>environmental samples</taxon>
    </lineage>
</organism>
<dbReference type="EMBL" id="CACVAW010000010">
    <property type="protein sequence ID" value="CAA6803135.1"/>
    <property type="molecule type" value="Genomic_DNA"/>
</dbReference>
<dbReference type="InterPro" id="IPR035926">
    <property type="entry name" value="NusB-like_sf"/>
</dbReference>
<dbReference type="GO" id="GO:0031564">
    <property type="term" value="P:transcription antitermination"/>
    <property type="evidence" value="ECO:0007669"/>
    <property type="project" value="UniProtKB-KW"/>
</dbReference>
<dbReference type="Gene3D" id="1.10.940.10">
    <property type="entry name" value="NusB-like"/>
    <property type="match status" value="1"/>
</dbReference>
<dbReference type="Pfam" id="PF01029">
    <property type="entry name" value="NusB"/>
    <property type="match status" value="1"/>
</dbReference>
<dbReference type="GO" id="GO:0005829">
    <property type="term" value="C:cytosol"/>
    <property type="evidence" value="ECO:0007669"/>
    <property type="project" value="TreeGrafter"/>
</dbReference>
<reference evidence="7" key="1">
    <citation type="submission" date="2020-01" db="EMBL/GenBank/DDBJ databases">
        <authorList>
            <person name="Meier V. D."/>
            <person name="Meier V D."/>
        </authorList>
    </citation>
    <scope>NUCLEOTIDE SEQUENCE</scope>
    <source>
        <strain evidence="7">HLG_WM_MAG_12</strain>
    </source>
</reference>
<dbReference type="GO" id="GO:0006353">
    <property type="term" value="P:DNA-templated transcription termination"/>
    <property type="evidence" value="ECO:0007669"/>
    <property type="project" value="InterPro"/>
</dbReference>
<dbReference type="InterPro" id="IPR006027">
    <property type="entry name" value="NusB_RsmB_TIM44"/>
</dbReference>
<proteinExistence type="inferred from homology"/>
<keyword evidence="5" id="KW-0804">Transcription</keyword>
<dbReference type="InterPro" id="IPR011605">
    <property type="entry name" value="NusB_fam"/>
</dbReference>
<dbReference type="NCBIfam" id="TIGR01951">
    <property type="entry name" value="nusB"/>
    <property type="match status" value="1"/>
</dbReference>
<evidence type="ECO:0000256" key="3">
    <source>
        <dbReference type="ARBA" id="ARBA00022884"/>
    </source>
</evidence>
<accession>A0A6S6SJP1</accession>
<evidence type="ECO:0000256" key="2">
    <source>
        <dbReference type="ARBA" id="ARBA00022814"/>
    </source>
</evidence>
<dbReference type="PANTHER" id="PTHR11078:SF3">
    <property type="entry name" value="ANTITERMINATION NUSB DOMAIN-CONTAINING PROTEIN"/>
    <property type="match status" value="1"/>
</dbReference>
<keyword evidence="3" id="KW-0694">RNA-binding</keyword>
<comment type="similarity">
    <text evidence="1">Belongs to the NusB family.</text>
</comment>